<protein>
    <recommendedName>
        <fullName evidence="4 13">Homoserine kinase</fullName>
        <shortName evidence="13">HK</shortName>
        <shortName evidence="13">HSK</shortName>
        <ecNumber evidence="3 13">2.7.1.39</ecNumber>
    </recommendedName>
</protein>
<keyword evidence="9 13" id="KW-0418">Kinase</keyword>
<dbReference type="InterPro" id="IPR020568">
    <property type="entry name" value="Ribosomal_Su5_D2-typ_SF"/>
</dbReference>
<dbReference type="Pfam" id="PF00288">
    <property type="entry name" value="GHMP_kinases_N"/>
    <property type="match status" value="1"/>
</dbReference>
<comment type="catalytic activity">
    <reaction evidence="11 13">
        <text>L-homoserine + ATP = O-phospho-L-homoserine + ADP + H(+)</text>
        <dbReference type="Rhea" id="RHEA:13985"/>
        <dbReference type="ChEBI" id="CHEBI:15378"/>
        <dbReference type="ChEBI" id="CHEBI:30616"/>
        <dbReference type="ChEBI" id="CHEBI:57476"/>
        <dbReference type="ChEBI" id="CHEBI:57590"/>
        <dbReference type="ChEBI" id="CHEBI:456216"/>
        <dbReference type="EC" id="2.7.1.39"/>
    </reaction>
</comment>
<sequence>MTSPRPDRVSVRAPATSANLGPGFDALGLSVQLYNEFDAAVRDDGELRIRVEGEGAGEVPLDRRHLVVRAMAEVFDRAGEKLPGLDLRCVNRIPHARGLGSSSSAIVGGVAAAAALLGRTGPDGGPDRDWIYQIAADIEGHPDNVAPCVHGGYTVAYRDGGSWGVARLTPDQRVLPVLCVPGWRLSTERARGLLPETVSHADAAFNAGRAALMTAAVCGQPEALYAATEDRLHEAYRAPAMPRTLKLIGDLREHEKLPAVVSGAGPTVLVLCSVAAGAVTEDSPEITRQVDSIRQRAGNDWDVRPLHIEPAGVRTPSPHP</sequence>
<keyword evidence="10 13" id="KW-0067">ATP-binding</keyword>
<feature type="domain" description="GHMP kinase N-terminal" evidence="14">
    <location>
        <begin position="66"/>
        <end position="152"/>
    </location>
</feature>
<evidence type="ECO:0000256" key="7">
    <source>
        <dbReference type="ARBA" id="ARBA00022697"/>
    </source>
</evidence>
<dbReference type="InterPro" id="IPR006203">
    <property type="entry name" value="GHMP_knse_ATP-bd_CS"/>
</dbReference>
<dbReference type="PROSITE" id="PS00627">
    <property type="entry name" value="GHMP_KINASES_ATP"/>
    <property type="match status" value="1"/>
</dbReference>
<evidence type="ECO:0000259" key="15">
    <source>
        <dbReference type="Pfam" id="PF08544"/>
    </source>
</evidence>
<keyword evidence="8 13" id="KW-0547">Nucleotide-binding</keyword>
<dbReference type="PRINTS" id="PR00958">
    <property type="entry name" value="HOMSERKINASE"/>
</dbReference>
<evidence type="ECO:0000256" key="10">
    <source>
        <dbReference type="ARBA" id="ARBA00022840"/>
    </source>
</evidence>
<gene>
    <name evidence="13" type="primary">thrB</name>
    <name evidence="16" type="ORF">H4W79_003977</name>
</gene>
<dbReference type="InterPro" id="IPR036554">
    <property type="entry name" value="GHMP_kinase_C_sf"/>
</dbReference>
<accession>A0ABR9HLC4</accession>
<organism evidence="16 17">
    <name type="scientific">Nocardiopsis terrae</name>
    <dbReference type="NCBI Taxonomy" id="372655"/>
    <lineage>
        <taxon>Bacteria</taxon>
        <taxon>Bacillati</taxon>
        <taxon>Actinomycetota</taxon>
        <taxon>Actinomycetes</taxon>
        <taxon>Streptosporangiales</taxon>
        <taxon>Nocardiopsidaceae</taxon>
        <taxon>Nocardiopsis</taxon>
    </lineage>
</organism>
<comment type="function">
    <text evidence="12 13">Catalyzes the ATP-dependent phosphorylation of L-homoserine to L-homoserine phosphate.</text>
</comment>
<feature type="binding site" evidence="13">
    <location>
        <begin position="94"/>
        <end position="104"/>
    </location>
    <ligand>
        <name>ATP</name>
        <dbReference type="ChEBI" id="CHEBI:30616"/>
    </ligand>
</feature>
<dbReference type="HAMAP" id="MF_00384">
    <property type="entry name" value="Homoser_kinase"/>
    <property type="match status" value="1"/>
</dbReference>
<dbReference type="InterPro" id="IPR013750">
    <property type="entry name" value="GHMP_kinase_C_dom"/>
</dbReference>
<dbReference type="Pfam" id="PF08544">
    <property type="entry name" value="GHMP_kinases_C"/>
    <property type="match status" value="1"/>
</dbReference>
<evidence type="ECO:0000256" key="8">
    <source>
        <dbReference type="ARBA" id="ARBA00022741"/>
    </source>
</evidence>
<comment type="subcellular location">
    <subcellularLocation>
        <location evidence="13">Cytoplasm</location>
    </subcellularLocation>
</comment>
<dbReference type="InterPro" id="IPR014721">
    <property type="entry name" value="Ribsml_uS5_D2-typ_fold_subgr"/>
</dbReference>
<dbReference type="EC" id="2.7.1.39" evidence="3 13"/>
<keyword evidence="13" id="KW-0963">Cytoplasm</keyword>
<evidence type="ECO:0000256" key="4">
    <source>
        <dbReference type="ARBA" id="ARBA00017858"/>
    </source>
</evidence>
<reference evidence="16 17" key="1">
    <citation type="submission" date="2020-10" db="EMBL/GenBank/DDBJ databases">
        <title>Sequencing the genomes of 1000 actinobacteria strains.</title>
        <authorList>
            <person name="Klenk H.-P."/>
        </authorList>
    </citation>
    <scope>NUCLEOTIDE SEQUENCE [LARGE SCALE GENOMIC DNA]</scope>
    <source>
        <strain evidence="16 17">DSM 45157</strain>
    </source>
</reference>
<dbReference type="NCBIfam" id="TIGR00191">
    <property type="entry name" value="thrB"/>
    <property type="match status" value="1"/>
</dbReference>
<evidence type="ECO:0000313" key="16">
    <source>
        <dbReference type="EMBL" id="MBE1459763.1"/>
    </source>
</evidence>
<dbReference type="PIRSF" id="PIRSF000676">
    <property type="entry name" value="Homoser_kin"/>
    <property type="match status" value="1"/>
</dbReference>
<dbReference type="Gene3D" id="3.30.70.890">
    <property type="entry name" value="GHMP kinase, C-terminal domain"/>
    <property type="match status" value="1"/>
</dbReference>
<keyword evidence="7 13" id="KW-0791">Threonine biosynthesis</keyword>
<evidence type="ECO:0000313" key="17">
    <source>
        <dbReference type="Proteomes" id="UP000598217"/>
    </source>
</evidence>
<dbReference type="EMBL" id="JADBDY010000001">
    <property type="protein sequence ID" value="MBE1459763.1"/>
    <property type="molecule type" value="Genomic_DNA"/>
</dbReference>
<dbReference type="Proteomes" id="UP000598217">
    <property type="component" value="Unassembled WGS sequence"/>
</dbReference>
<evidence type="ECO:0000259" key="14">
    <source>
        <dbReference type="Pfam" id="PF00288"/>
    </source>
</evidence>
<comment type="pathway">
    <text evidence="1 13">Amino-acid biosynthesis; L-threonine biosynthesis; L-threonine from L-aspartate: step 4/5.</text>
</comment>
<evidence type="ECO:0000256" key="5">
    <source>
        <dbReference type="ARBA" id="ARBA00022605"/>
    </source>
</evidence>
<dbReference type="GO" id="GO:0004413">
    <property type="term" value="F:homoserine kinase activity"/>
    <property type="evidence" value="ECO:0007669"/>
    <property type="project" value="UniProtKB-EC"/>
</dbReference>
<dbReference type="SUPFAM" id="SSF55060">
    <property type="entry name" value="GHMP Kinase, C-terminal domain"/>
    <property type="match status" value="1"/>
</dbReference>
<dbReference type="PANTHER" id="PTHR20861:SF1">
    <property type="entry name" value="HOMOSERINE KINASE"/>
    <property type="match status" value="1"/>
</dbReference>
<dbReference type="SUPFAM" id="SSF54211">
    <property type="entry name" value="Ribosomal protein S5 domain 2-like"/>
    <property type="match status" value="1"/>
</dbReference>
<dbReference type="Gene3D" id="3.30.230.10">
    <property type="match status" value="1"/>
</dbReference>
<evidence type="ECO:0000256" key="13">
    <source>
        <dbReference type="HAMAP-Rule" id="MF_00384"/>
    </source>
</evidence>
<proteinExistence type="inferred from homology"/>
<feature type="domain" description="GHMP kinase C-terminal" evidence="15">
    <location>
        <begin position="226"/>
        <end position="273"/>
    </location>
</feature>
<evidence type="ECO:0000256" key="3">
    <source>
        <dbReference type="ARBA" id="ARBA00012078"/>
    </source>
</evidence>
<dbReference type="PANTHER" id="PTHR20861">
    <property type="entry name" value="HOMOSERINE/4-DIPHOSPHOCYTIDYL-2-C-METHYL-D-ERYTHRITOL KINASE"/>
    <property type="match status" value="1"/>
</dbReference>
<evidence type="ECO:0000256" key="6">
    <source>
        <dbReference type="ARBA" id="ARBA00022679"/>
    </source>
</evidence>
<keyword evidence="17" id="KW-1185">Reference proteome</keyword>
<evidence type="ECO:0000256" key="12">
    <source>
        <dbReference type="ARBA" id="ARBA00049954"/>
    </source>
</evidence>
<keyword evidence="6 13" id="KW-0808">Transferase</keyword>
<comment type="caution">
    <text evidence="16">The sequence shown here is derived from an EMBL/GenBank/DDBJ whole genome shotgun (WGS) entry which is preliminary data.</text>
</comment>
<evidence type="ECO:0000256" key="2">
    <source>
        <dbReference type="ARBA" id="ARBA00007370"/>
    </source>
</evidence>
<evidence type="ECO:0000256" key="11">
    <source>
        <dbReference type="ARBA" id="ARBA00049375"/>
    </source>
</evidence>
<evidence type="ECO:0000256" key="1">
    <source>
        <dbReference type="ARBA" id="ARBA00005015"/>
    </source>
</evidence>
<comment type="similarity">
    <text evidence="2 13">Belongs to the GHMP kinase family. Homoserine kinase subfamily.</text>
</comment>
<keyword evidence="5 13" id="KW-0028">Amino-acid biosynthesis</keyword>
<dbReference type="InterPro" id="IPR000870">
    <property type="entry name" value="Homoserine_kinase"/>
</dbReference>
<dbReference type="InterPro" id="IPR006204">
    <property type="entry name" value="GHMP_kinase_N_dom"/>
</dbReference>
<name>A0ABR9HLC4_9ACTN</name>
<evidence type="ECO:0000256" key="9">
    <source>
        <dbReference type="ARBA" id="ARBA00022777"/>
    </source>
</evidence>